<feature type="region of interest" description="Disordered" evidence="6">
    <location>
        <begin position="415"/>
        <end position="443"/>
    </location>
</feature>
<keyword evidence="10" id="KW-1185">Reference proteome</keyword>
<comment type="catalytic activity">
    <reaction evidence="5">
        <text>N(6)-[(R)-dihydrolipoyl]-L-lysyl-[protein] + acetyl-CoA = N(6)-[(R)-S(8)-acetyldihydrolipoyl]-L-lysyl-[protein] + CoA</text>
        <dbReference type="Rhea" id="RHEA:17017"/>
        <dbReference type="Rhea" id="RHEA-COMP:10475"/>
        <dbReference type="Rhea" id="RHEA-COMP:10478"/>
        <dbReference type="ChEBI" id="CHEBI:57287"/>
        <dbReference type="ChEBI" id="CHEBI:57288"/>
        <dbReference type="ChEBI" id="CHEBI:83100"/>
        <dbReference type="ChEBI" id="CHEBI:83111"/>
        <dbReference type="EC" id="2.3.1.12"/>
    </reaction>
</comment>
<dbReference type="Gene3D" id="2.40.50.100">
    <property type="match status" value="2"/>
</dbReference>
<gene>
    <name evidence="9" type="ORF">WJX74_006334</name>
</gene>
<feature type="region of interest" description="Disordered" evidence="6">
    <location>
        <begin position="183"/>
        <end position="223"/>
    </location>
</feature>
<accession>A0AAW1RVP9</accession>
<evidence type="ECO:0000256" key="1">
    <source>
        <dbReference type="ARBA" id="ARBA00007317"/>
    </source>
</evidence>
<organism evidence="9 10">
    <name type="scientific">Apatococcus lobatus</name>
    <dbReference type="NCBI Taxonomy" id="904363"/>
    <lineage>
        <taxon>Eukaryota</taxon>
        <taxon>Viridiplantae</taxon>
        <taxon>Chlorophyta</taxon>
        <taxon>core chlorophytes</taxon>
        <taxon>Trebouxiophyceae</taxon>
        <taxon>Chlorellales</taxon>
        <taxon>Chlorellaceae</taxon>
        <taxon>Apatococcus</taxon>
    </lineage>
</organism>
<feature type="compositionally biased region" description="Low complexity" evidence="6">
    <location>
        <begin position="348"/>
        <end position="364"/>
    </location>
</feature>
<feature type="domain" description="Lipoyl-binding" evidence="7">
    <location>
        <begin position="225"/>
        <end position="302"/>
    </location>
</feature>
<comment type="cofactor">
    <cofactor evidence="5">
        <name>(R)-lipoate</name>
        <dbReference type="ChEBI" id="CHEBI:83088"/>
    </cofactor>
    <text evidence="5">Binds 2 lipoyl cofactors covalently.</text>
</comment>
<evidence type="ECO:0000313" key="10">
    <source>
        <dbReference type="Proteomes" id="UP001438707"/>
    </source>
</evidence>
<dbReference type="SUPFAM" id="SSF52777">
    <property type="entry name" value="CoA-dependent acyltransferases"/>
    <property type="match status" value="1"/>
</dbReference>
<keyword evidence="4 5" id="KW-0012">Acyltransferase</keyword>
<dbReference type="GO" id="GO:0005739">
    <property type="term" value="C:mitochondrion"/>
    <property type="evidence" value="ECO:0007669"/>
    <property type="project" value="UniProtKB-SubCell"/>
</dbReference>
<keyword evidence="2 5" id="KW-0808">Transferase</keyword>
<dbReference type="PANTHER" id="PTHR23151">
    <property type="entry name" value="DIHYDROLIPOAMIDE ACETYL/SUCCINYL-TRANSFERASE-RELATED"/>
    <property type="match status" value="1"/>
</dbReference>
<evidence type="ECO:0000256" key="6">
    <source>
        <dbReference type="SAM" id="MobiDB-lite"/>
    </source>
</evidence>
<dbReference type="Pfam" id="PF02817">
    <property type="entry name" value="E3_binding"/>
    <property type="match status" value="1"/>
</dbReference>
<evidence type="ECO:0000259" key="8">
    <source>
        <dbReference type="PROSITE" id="PS51826"/>
    </source>
</evidence>
<feature type="domain" description="Peripheral subunit-binding (PSBD)" evidence="8">
    <location>
        <begin position="375"/>
        <end position="412"/>
    </location>
</feature>
<proteinExistence type="inferred from homology"/>
<dbReference type="EMBL" id="JALJOS010000006">
    <property type="protein sequence ID" value="KAK9837856.1"/>
    <property type="molecule type" value="Genomic_DNA"/>
</dbReference>
<dbReference type="FunFam" id="2.40.50.100:FF:000010">
    <property type="entry name" value="Acetyltransferase component of pyruvate dehydrogenase complex"/>
    <property type="match status" value="2"/>
</dbReference>
<dbReference type="PROSITE" id="PS51826">
    <property type="entry name" value="PSBD"/>
    <property type="match status" value="1"/>
</dbReference>
<dbReference type="Pfam" id="PF00364">
    <property type="entry name" value="Biotin_lipoyl"/>
    <property type="match status" value="2"/>
</dbReference>
<feature type="region of interest" description="Disordered" evidence="6">
    <location>
        <begin position="312"/>
        <end position="376"/>
    </location>
</feature>
<dbReference type="Pfam" id="PF00198">
    <property type="entry name" value="2-oxoacid_dh"/>
    <property type="match status" value="1"/>
</dbReference>
<dbReference type="InterPro" id="IPR045257">
    <property type="entry name" value="E2/Pdx1"/>
</dbReference>
<feature type="compositionally biased region" description="Low complexity" evidence="6">
    <location>
        <begin position="419"/>
        <end position="431"/>
    </location>
</feature>
<reference evidence="9 10" key="1">
    <citation type="journal article" date="2024" name="Nat. Commun.">
        <title>Phylogenomics reveals the evolutionary origins of lichenization in chlorophyte algae.</title>
        <authorList>
            <person name="Puginier C."/>
            <person name="Libourel C."/>
            <person name="Otte J."/>
            <person name="Skaloud P."/>
            <person name="Haon M."/>
            <person name="Grisel S."/>
            <person name="Petersen M."/>
            <person name="Berrin J.G."/>
            <person name="Delaux P.M."/>
            <person name="Dal Grande F."/>
            <person name="Keller J."/>
        </authorList>
    </citation>
    <scope>NUCLEOTIDE SEQUENCE [LARGE SCALE GENOMIC DNA]</scope>
    <source>
        <strain evidence="9 10">SAG 2145</strain>
    </source>
</reference>
<comment type="similarity">
    <text evidence="1 5">Belongs to the 2-oxoacid dehydrogenase family.</text>
</comment>
<dbReference type="FunFam" id="3.30.559.10:FF:000003">
    <property type="entry name" value="Acetyltransferase component of pyruvate dehydrogenase complex"/>
    <property type="match status" value="1"/>
</dbReference>
<feature type="compositionally biased region" description="Low complexity" evidence="6">
    <location>
        <begin position="186"/>
        <end position="197"/>
    </location>
</feature>
<dbReference type="InterPro" id="IPR006257">
    <property type="entry name" value="LAT1"/>
</dbReference>
<dbReference type="InterPro" id="IPR036625">
    <property type="entry name" value="E3-bd_dom_sf"/>
</dbReference>
<evidence type="ECO:0000313" key="9">
    <source>
        <dbReference type="EMBL" id="KAK9837856.1"/>
    </source>
</evidence>
<dbReference type="PANTHER" id="PTHR23151:SF90">
    <property type="entry name" value="DIHYDROLIPOYLLYSINE-RESIDUE ACETYLTRANSFERASE COMPONENT OF PYRUVATE DEHYDROGENASE COMPLEX, MITOCHONDRIAL-RELATED"/>
    <property type="match status" value="1"/>
</dbReference>
<feature type="domain" description="Lipoyl-binding" evidence="7">
    <location>
        <begin position="96"/>
        <end position="172"/>
    </location>
</feature>
<name>A0AAW1RVP9_9CHLO</name>
<evidence type="ECO:0000259" key="7">
    <source>
        <dbReference type="PROSITE" id="PS50968"/>
    </source>
</evidence>
<feature type="compositionally biased region" description="Basic and acidic residues" evidence="6">
    <location>
        <begin position="326"/>
        <end position="339"/>
    </location>
</feature>
<protein>
    <recommendedName>
        <fullName evidence="5">Acetyltransferase component of pyruvate dehydrogenase complex</fullName>
        <ecNumber evidence="5">2.3.1.12</ecNumber>
    </recommendedName>
</protein>
<evidence type="ECO:0000256" key="3">
    <source>
        <dbReference type="ARBA" id="ARBA00022823"/>
    </source>
</evidence>
<dbReference type="AlphaFoldDB" id="A0AAW1RVP9"/>
<evidence type="ECO:0000256" key="2">
    <source>
        <dbReference type="ARBA" id="ARBA00022679"/>
    </source>
</evidence>
<comment type="caution">
    <text evidence="9">The sequence shown here is derived from an EMBL/GenBank/DDBJ whole genome shotgun (WGS) entry which is preliminary data.</text>
</comment>
<comment type="function">
    <text evidence="5">The pyruvate dehydrogenase complex catalyzes the overall conversion of pyruvate to acetyl-CoA and CO(2).</text>
</comment>
<dbReference type="InterPro" id="IPR000089">
    <property type="entry name" value="Biotin_lipoyl"/>
</dbReference>
<dbReference type="SUPFAM" id="SSF47005">
    <property type="entry name" value="Peripheral subunit-binding domain of 2-oxo acid dehydrogenase complex"/>
    <property type="match status" value="1"/>
</dbReference>
<evidence type="ECO:0000256" key="4">
    <source>
        <dbReference type="ARBA" id="ARBA00023315"/>
    </source>
</evidence>
<comment type="subcellular location">
    <subcellularLocation>
        <location evidence="5">Mitochondrion</location>
    </subcellularLocation>
</comment>
<dbReference type="GO" id="GO:0006086">
    <property type="term" value="P:pyruvate decarboxylation to acetyl-CoA"/>
    <property type="evidence" value="ECO:0007669"/>
    <property type="project" value="InterPro"/>
</dbReference>
<sequence>MGAARRLAPQICRSFRRGFSGLATSGGSSSAQDRLLASACVGCLSRTAARATAHLANLGPLGGAMMEPRLPMIVRSVVSTRRGTSSSRGFASLPPHTELQMPSLSPTMNQGNIAAWKKQPGDEIAAGDVLCEVETDKATMEWEAQDEGFMAKILVDAGAKDISVGTPVAVVCEEQNDVEAFKDYQPGEGAPAAASSEESAEAEDAPGVEGMESESGASAGDFPEHAVLGLPALSPTMSQGNIASWKKKEGDEIAAGDSIAEIETDKATMEWEAQDDGFVAKILLEDGAKDVPVGEPAMVVVEEKDDVAAFSNFTKADATGGKPKGTPKEASKEDPKKEAAPTPPPSEAPQQKEQPKQAPSKPQPTSSRPSGSRVVASPYAKKLAREANVDISQATGTGPNSRIVAADVQQLIESGGGQQPSEAAAEAPSGAVDGTEFSDEQHSQIRKVTAKRLLESKQTIPHYYLTIDCRVDRLLSLRKQLNEQLASGSSGAKLSVNDFVVKAAALALKKVPDVNAAWYPDFIRRFHNIDISIAVQTPVGLMVPILRNADGRGLTDISAGIKALAGKAKENKLKPDEFTGGTFTVSNLGMFGVDQFSAIINPPQSAILAVGGSSERVIPTASGSFEAALYMSATLSCDHRVVDGAMGATWLQAFRGYLEDPVTMML</sequence>
<evidence type="ECO:0000256" key="5">
    <source>
        <dbReference type="RuleBase" id="RU361137"/>
    </source>
</evidence>
<keyword evidence="3 5" id="KW-0450">Lipoyl</keyword>
<dbReference type="InterPro" id="IPR004167">
    <property type="entry name" value="PSBD"/>
</dbReference>
<dbReference type="Gene3D" id="4.10.320.10">
    <property type="entry name" value="E3-binding domain"/>
    <property type="match status" value="1"/>
</dbReference>
<dbReference type="NCBIfam" id="TIGR01349">
    <property type="entry name" value="PDHac_trf_mito"/>
    <property type="match status" value="1"/>
</dbReference>
<dbReference type="InterPro" id="IPR001078">
    <property type="entry name" value="2-oxoacid_DH_actylTfrase"/>
</dbReference>
<dbReference type="EC" id="2.3.1.12" evidence="5"/>
<dbReference type="PROSITE" id="PS50968">
    <property type="entry name" value="BIOTINYL_LIPOYL"/>
    <property type="match status" value="2"/>
</dbReference>
<dbReference type="Gene3D" id="3.30.559.10">
    <property type="entry name" value="Chloramphenicol acetyltransferase-like domain"/>
    <property type="match status" value="1"/>
</dbReference>
<dbReference type="InterPro" id="IPR011053">
    <property type="entry name" value="Single_hybrid_motif"/>
</dbReference>
<dbReference type="GO" id="GO:0045254">
    <property type="term" value="C:pyruvate dehydrogenase complex"/>
    <property type="evidence" value="ECO:0007669"/>
    <property type="project" value="UniProtKB-UniRule"/>
</dbReference>
<dbReference type="CDD" id="cd06849">
    <property type="entry name" value="lipoyl_domain"/>
    <property type="match status" value="2"/>
</dbReference>
<dbReference type="InterPro" id="IPR023213">
    <property type="entry name" value="CAT-like_dom_sf"/>
</dbReference>
<dbReference type="Proteomes" id="UP001438707">
    <property type="component" value="Unassembled WGS sequence"/>
</dbReference>
<dbReference type="GO" id="GO:0004742">
    <property type="term" value="F:dihydrolipoyllysine-residue acetyltransferase activity"/>
    <property type="evidence" value="ECO:0007669"/>
    <property type="project" value="UniProtKB-UniRule"/>
</dbReference>
<dbReference type="SUPFAM" id="SSF51230">
    <property type="entry name" value="Single hybrid motif"/>
    <property type="match status" value="2"/>
</dbReference>